<dbReference type="PANTHER" id="PTHR39179:SF2">
    <property type="entry name" value="ENDOSPORE COAT-ASSOCIATED PROTEIN YUTH"/>
    <property type="match status" value="1"/>
</dbReference>
<dbReference type="Proteomes" id="UP001213979">
    <property type="component" value="Unassembled WGS sequence"/>
</dbReference>
<organism evidence="1 2">
    <name type="scientific">Anoxybacteroides rupiense</name>
    <dbReference type="NCBI Taxonomy" id="311460"/>
    <lineage>
        <taxon>Bacteria</taxon>
        <taxon>Bacillati</taxon>
        <taxon>Bacillota</taxon>
        <taxon>Bacilli</taxon>
        <taxon>Bacillales</taxon>
        <taxon>Anoxybacillaceae</taxon>
        <taxon>Anoxybacteroides</taxon>
    </lineage>
</organism>
<gene>
    <name evidence="1" type="primary">yutH</name>
    <name evidence="1" type="ORF">PNH38_16030</name>
</gene>
<dbReference type="PANTHER" id="PTHR39179">
    <property type="entry name" value="SPORE COAT PROTEIN I"/>
    <property type="match status" value="1"/>
</dbReference>
<dbReference type="EMBL" id="JAQOTG010000021">
    <property type="protein sequence ID" value="MDE8565361.1"/>
    <property type="molecule type" value="Genomic_DNA"/>
</dbReference>
<dbReference type="InterPro" id="IPR047175">
    <property type="entry name" value="CotS-like"/>
</dbReference>
<dbReference type="InterPro" id="IPR011009">
    <property type="entry name" value="Kinase-like_dom_sf"/>
</dbReference>
<evidence type="ECO:0000313" key="2">
    <source>
        <dbReference type="Proteomes" id="UP001213979"/>
    </source>
</evidence>
<comment type="caution">
    <text evidence="1">The sequence shown here is derived from an EMBL/GenBank/DDBJ whole genome shotgun (WGS) entry which is preliminary data.</text>
</comment>
<dbReference type="Gene3D" id="3.90.1200.10">
    <property type="match status" value="1"/>
</dbReference>
<reference evidence="1 2" key="1">
    <citation type="submission" date="2023-01" db="EMBL/GenBank/DDBJ databases">
        <title>Genome-based reclassification of Anoxybacillus geothermalis as a later heterotypic synonym of Anoxybacillus rupiensis.</title>
        <authorList>
            <person name="Inan Bektas K."/>
            <person name="Canakci S."/>
            <person name="Belduz A.A."/>
            <person name="Guler H.H."/>
        </authorList>
    </citation>
    <scope>NUCLEOTIDE SEQUENCE [LARGE SCALE GENOMIC DNA]</scope>
    <source>
        <strain evidence="1 2">DSM 17127</strain>
    </source>
</reference>
<accession>A0ABT5WB75</accession>
<keyword evidence="2" id="KW-1185">Reference proteome</keyword>
<keyword evidence="1" id="KW-0946">Virion</keyword>
<sequence>MREVINDEYGLSIEQTEKIGEYDTFLFKNERYMIVPVEQRTSEEVNELYQMGMYLHAKGDLSVASFVQTKTGTIIAYHQDRPFVVLRIYPHVYTRTIPMGKELAKLHEQGRHFPAYVAHCKRIGLWKELWGQRLDQMESFWKEKIKMPREAEFEQLFIESFPYYMGLTENAIQYITDTELDEQPYFVDSATICHERIAHTLWAEGREVKLPTDWVYDHCARDLAEWVRALYMKEGRSDDEQIRHFFREYERLTPLSAFAWRLIYARLVFPLHYFECIEGYYSTNKEEERHGREQTLRIILANTRNYEQFLATFYDRLELVRRFRLPTIKWLSPA</sequence>
<protein>
    <submittedName>
        <fullName evidence="1">Spore coat protein YutH</fullName>
    </submittedName>
</protein>
<dbReference type="SUPFAM" id="SSF56112">
    <property type="entry name" value="Protein kinase-like (PK-like)"/>
    <property type="match status" value="1"/>
</dbReference>
<dbReference type="RefSeq" id="WP_159720931.1">
    <property type="nucleotide sequence ID" value="NZ_JAGUQN010000040.1"/>
</dbReference>
<proteinExistence type="predicted"/>
<dbReference type="NCBIfam" id="TIGR02905">
    <property type="entry name" value="spore_yutH"/>
    <property type="match status" value="1"/>
</dbReference>
<dbReference type="InterPro" id="IPR014254">
    <property type="entry name" value="Spore_coat_YutH"/>
</dbReference>
<keyword evidence="1" id="KW-0167">Capsid protein</keyword>
<evidence type="ECO:0000313" key="1">
    <source>
        <dbReference type="EMBL" id="MDE8565361.1"/>
    </source>
</evidence>
<name>A0ABT5WB75_9BACL</name>